<accession>A0ABX9ARV3</accession>
<dbReference type="Pfam" id="PF00923">
    <property type="entry name" value="TAL_FSA"/>
    <property type="match status" value="1"/>
</dbReference>
<evidence type="ECO:0000313" key="13">
    <source>
        <dbReference type="Proteomes" id="UP000825886"/>
    </source>
</evidence>
<feature type="active site" description="Schiff-base intermediate with substrate" evidence="10">
    <location>
        <position position="131"/>
    </location>
</feature>
<reference evidence="12 13" key="1">
    <citation type="submission" date="2021-08" db="EMBL/GenBank/DDBJ databases">
        <title>Culture and genomic analysis of Symbiopectobacterium purcellii sp. nov. gen. nov., isolated from the leafhopper Empoasca decipiens.</title>
        <authorList>
            <person name="Nadal-Jimenez P."/>
            <person name="Siozios S."/>
            <person name="Halliday N."/>
            <person name="Camara M."/>
            <person name="Hurst G.D.D."/>
        </authorList>
    </citation>
    <scope>NUCLEOTIDE SEQUENCE [LARGE SCALE GENOMIC DNA]</scope>
    <source>
        <strain evidence="12 13">SyEd1</strain>
    </source>
</reference>
<evidence type="ECO:0000256" key="8">
    <source>
        <dbReference type="ARBA" id="ARBA00023270"/>
    </source>
</evidence>
<dbReference type="Proteomes" id="UP000825886">
    <property type="component" value="Chromosome"/>
</dbReference>
<evidence type="ECO:0000256" key="7">
    <source>
        <dbReference type="ARBA" id="ARBA00023126"/>
    </source>
</evidence>
<dbReference type="HAMAP" id="MF_00492">
    <property type="entry name" value="Transaldolase_1"/>
    <property type="match status" value="1"/>
</dbReference>
<comment type="subcellular location">
    <subcellularLocation>
        <location evidence="10">Cytoplasm</location>
    </subcellularLocation>
</comment>
<dbReference type="NCBIfam" id="TIGR00874">
    <property type="entry name" value="talAB"/>
    <property type="match status" value="1"/>
</dbReference>
<evidence type="ECO:0000256" key="10">
    <source>
        <dbReference type="HAMAP-Rule" id="MF_00492"/>
    </source>
</evidence>
<evidence type="ECO:0000256" key="3">
    <source>
        <dbReference type="ARBA" id="ARBA00008012"/>
    </source>
</evidence>
<dbReference type="GO" id="GO:0004801">
    <property type="term" value="F:transaldolase activity"/>
    <property type="evidence" value="ECO:0007669"/>
    <property type="project" value="UniProtKB-EC"/>
</dbReference>
<dbReference type="InterPro" id="IPR004730">
    <property type="entry name" value="Transaldolase_1"/>
</dbReference>
<evidence type="ECO:0000256" key="9">
    <source>
        <dbReference type="ARBA" id="ARBA00048810"/>
    </source>
</evidence>
<dbReference type="InterPro" id="IPR001585">
    <property type="entry name" value="TAL/FSA"/>
</dbReference>
<evidence type="ECO:0000256" key="1">
    <source>
        <dbReference type="ARBA" id="ARBA00003518"/>
    </source>
</evidence>
<dbReference type="NCBIfam" id="NF009001">
    <property type="entry name" value="PRK12346.1"/>
    <property type="match status" value="1"/>
</dbReference>
<keyword evidence="8 10" id="KW-0704">Schiff base</keyword>
<evidence type="ECO:0000256" key="5">
    <source>
        <dbReference type="ARBA" id="ARBA00022490"/>
    </source>
</evidence>
<comment type="catalytic activity">
    <reaction evidence="9 10 11">
        <text>D-sedoheptulose 7-phosphate + D-glyceraldehyde 3-phosphate = D-erythrose 4-phosphate + beta-D-fructose 6-phosphate</text>
        <dbReference type="Rhea" id="RHEA:17053"/>
        <dbReference type="ChEBI" id="CHEBI:16897"/>
        <dbReference type="ChEBI" id="CHEBI:57483"/>
        <dbReference type="ChEBI" id="CHEBI:57634"/>
        <dbReference type="ChEBI" id="CHEBI:59776"/>
        <dbReference type="EC" id="2.2.1.2"/>
    </reaction>
</comment>
<dbReference type="PROSITE" id="PS01054">
    <property type="entry name" value="TRANSALDOLASE_1"/>
    <property type="match status" value="1"/>
</dbReference>
<keyword evidence="13" id="KW-1185">Reference proteome</keyword>
<dbReference type="EMBL" id="CP081864">
    <property type="protein sequence ID" value="QZN97933.1"/>
    <property type="molecule type" value="Genomic_DNA"/>
</dbReference>
<gene>
    <name evidence="10 12" type="primary">tal</name>
    <name evidence="12" type="ORF">K6K13_04210</name>
</gene>
<dbReference type="Gene3D" id="3.20.20.70">
    <property type="entry name" value="Aldolase class I"/>
    <property type="match status" value="1"/>
</dbReference>
<keyword evidence="5 10" id="KW-0963">Cytoplasm</keyword>
<dbReference type="PANTHER" id="PTHR10683">
    <property type="entry name" value="TRANSALDOLASE"/>
    <property type="match status" value="1"/>
</dbReference>
<evidence type="ECO:0000313" key="12">
    <source>
        <dbReference type="EMBL" id="QZN97933.1"/>
    </source>
</evidence>
<comment type="function">
    <text evidence="1 10 11">Transaldolase is important for the balance of metabolites in the pentose-phosphate pathway.</text>
</comment>
<evidence type="ECO:0000256" key="4">
    <source>
        <dbReference type="ARBA" id="ARBA00013151"/>
    </source>
</evidence>
<keyword evidence="6 10" id="KW-0808">Transferase</keyword>
<dbReference type="InterPro" id="IPR013785">
    <property type="entry name" value="Aldolase_TIM"/>
</dbReference>
<organism evidence="12 13">
    <name type="scientific">Symbiopectobacterium purcellii</name>
    <dbReference type="NCBI Taxonomy" id="2871826"/>
    <lineage>
        <taxon>Bacteria</taxon>
        <taxon>Pseudomonadati</taxon>
        <taxon>Pseudomonadota</taxon>
        <taxon>Gammaproteobacteria</taxon>
        <taxon>Enterobacterales</taxon>
        <taxon>Enterobacteriaceae</taxon>
    </lineage>
</organism>
<sequence length="316" mass="35115">MNQLDALKQFTVVVADSGDIDAIRQFSPEDATTNPSLILKAATLPQYSPLFEEAITYARHQGGNSATQLINAGDRLAVNIGAEILKSVPGRISTEVDARLSFDRGMCVAKARKLISLYEEKDIPRSRILIKLASTWEGIRAAEALEREGINCNLTLLFSFAQARACAEAGVFLISPFVGRIYDWYQAKQPAEHYQAEQDPGVLSVQKIYDYYKRHRYNTVIMGASFRKVEQILALAGCDRLTISPSLLDQLKNSSAPITRQLTPSVEALHRPSPLSEAEFRWEHCQDAMAVDKLAEGIRLFAIDQEKLEAMLAAQL</sequence>
<dbReference type="SUPFAM" id="SSF51569">
    <property type="entry name" value="Aldolase"/>
    <property type="match status" value="1"/>
</dbReference>
<keyword evidence="7 10" id="KW-0570">Pentose shunt</keyword>
<evidence type="ECO:0000256" key="11">
    <source>
        <dbReference type="RuleBase" id="RU004155"/>
    </source>
</evidence>
<name>A0ABX9ARV3_9ENTR</name>
<evidence type="ECO:0000256" key="6">
    <source>
        <dbReference type="ARBA" id="ARBA00022679"/>
    </source>
</evidence>
<dbReference type="EC" id="2.2.1.2" evidence="4 10"/>
<comment type="pathway">
    <text evidence="2 10 11">Carbohydrate degradation; pentose phosphate pathway; D-glyceraldehyde 3-phosphate and beta-D-fructose 6-phosphate from D-ribose 5-phosphate and D-xylulose 5-phosphate (non-oxidative stage): step 2/3.</text>
</comment>
<proteinExistence type="inferred from homology"/>
<dbReference type="PROSITE" id="PS00958">
    <property type="entry name" value="TRANSALDOLASE_2"/>
    <property type="match status" value="1"/>
</dbReference>
<dbReference type="PANTHER" id="PTHR10683:SF16">
    <property type="entry name" value="TRANSALDOLASE A"/>
    <property type="match status" value="1"/>
</dbReference>
<dbReference type="CDD" id="cd00957">
    <property type="entry name" value="Transaldolase_TalAB"/>
    <property type="match status" value="1"/>
</dbReference>
<protein>
    <recommendedName>
        <fullName evidence="4 10">Transaldolase</fullName>
        <ecNumber evidence="4 10">2.2.1.2</ecNumber>
    </recommendedName>
</protein>
<dbReference type="RefSeq" id="WP_222160960.1">
    <property type="nucleotide sequence ID" value="NZ_CP081864.1"/>
</dbReference>
<dbReference type="InterPro" id="IPR018225">
    <property type="entry name" value="Transaldolase_AS"/>
</dbReference>
<comment type="similarity">
    <text evidence="3 10 11">Belongs to the transaldolase family. Type 1 subfamily.</text>
</comment>
<evidence type="ECO:0000256" key="2">
    <source>
        <dbReference type="ARBA" id="ARBA00004857"/>
    </source>
</evidence>